<dbReference type="GO" id="GO:0016212">
    <property type="term" value="F:kynurenine-oxoglutarate transaminase activity"/>
    <property type="evidence" value="ECO:0007669"/>
    <property type="project" value="UniProtKB-EC"/>
</dbReference>
<evidence type="ECO:0000256" key="17">
    <source>
        <dbReference type="ARBA" id="ARBA00031371"/>
    </source>
</evidence>
<dbReference type="GO" id="GO:0047315">
    <property type="term" value="F:kynurenine-glyoxylate transaminase activity"/>
    <property type="evidence" value="ECO:0007669"/>
    <property type="project" value="UniProtKB-EC"/>
</dbReference>
<comment type="similarity">
    <text evidence="2">Belongs to the class-I pyridoxal-phosphate-dependent aminotransferase family.</text>
</comment>
<dbReference type="InterPro" id="IPR004839">
    <property type="entry name" value="Aminotransferase_I/II_large"/>
</dbReference>
<dbReference type="EC" id="2.6.1.63" evidence="6"/>
<evidence type="ECO:0000256" key="8">
    <source>
        <dbReference type="ARBA" id="ARBA00022576"/>
    </source>
</evidence>
<dbReference type="FunFam" id="3.40.640.10:FF:000024">
    <property type="entry name" value="Kynurenine--oxoglutarate transaminase 3"/>
    <property type="match status" value="1"/>
</dbReference>
<comment type="function">
    <text evidence="23">Catalyzes the irreversible transamination of the L-tryptophan metabolite L-kynurenine to form kynurenic acid (KA), an intermediate in the tryptophan catabolic pathway which is also a broad spectrum antagonist of the three ionotropic excitatory amino acid receptors among others. May catalyze the beta-elimination of S-conjugates and Se-conjugates of L-(seleno)cysteine, resulting in the cleavage of the C-S or C-Se bond. Has transaminase activity towards L-kynurenine, tryptophan, phenylalanine, serine, cysteine, methionine, histidine, glutamine and asparagine with glyoxylate as an amino group acceptor (in vitro). Has lower activity with 2-oxoglutarate as amino group acceptor (in vitro).</text>
</comment>
<dbReference type="UniPathway" id="UPA00334">
    <property type="reaction ID" value="UER00726"/>
</dbReference>
<comment type="cofactor">
    <cofactor evidence="1">
        <name>pyridoxal 5'-phosphate</name>
        <dbReference type="ChEBI" id="CHEBI:597326"/>
    </cofactor>
</comment>
<evidence type="ECO:0000256" key="7">
    <source>
        <dbReference type="ARBA" id="ARBA00019100"/>
    </source>
</evidence>
<feature type="domain" description="Aminotransferase class I/classII large" evidence="24">
    <location>
        <begin position="77"/>
        <end position="454"/>
    </location>
</feature>
<protein>
    <recommendedName>
        <fullName evidence="7">Kynurenine--oxoglutarate transaminase 3</fullName>
        <ecNumber evidence="6">2.6.1.63</ecNumber>
        <ecNumber evidence="5">2.6.1.7</ecNumber>
        <ecNumber evidence="4">4.4.1.13</ecNumber>
    </recommendedName>
    <alternativeName>
        <fullName evidence="18">Cysteine-S-conjugate beta-lyase 2</fullName>
    </alternativeName>
    <alternativeName>
        <fullName evidence="14">Kynurenine aminotransferase 3</fullName>
    </alternativeName>
    <alternativeName>
        <fullName evidence="15">Kynurenine aminotransferase III</fullName>
    </alternativeName>
    <alternativeName>
        <fullName evidence="16">Kynurenine--glyoxylate transaminase</fullName>
    </alternativeName>
    <alternativeName>
        <fullName evidence="17">Kynurenine--oxoglutarate transaminase III</fullName>
    </alternativeName>
</protein>
<comment type="subunit">
    <text evidence="3">Homodimer.</text>
</comment>
<comment type="catalytic activity">
    <reaction evidence="22">
        <text>an S-substituted L-cysteine + H2O = a thiol + pyruvate + NH4(+)</text>
        <dbReference type="Rhea" id="RHEA:18121"/>
        <dbReference type="ChEBI" id="CHEBI:15361"/>
        <dbReference type="ChEBI" id="CHEBI:15377"/>
        <dbReference type="ChEBI" id="CHEBI:28938"/>
        <dbReference type="ChEBI" id="CHEBI:29256"/>
        <dbReference type="ChEBI" id="CHEBI:58717"/>
        <dbReference type="EC" id="4.4.1.13"/>
    </reaction>
    <physiologicalReaction direction="left-to-right" evidence="22">
        <dbReference type="Rhea" id="RHEA:18122"/>
    </physiologicalReaction>
</comment>
<evidence type="ECO:0000256" key="9">
    <source>
        <dbReference type="ARBA" id="ARBA00022679"/>
    </source>
</evidence>
<dbReference type="EC" id="2.6.1.7" evidence="5"/>
<keyword evidence="10" id="KW-0663">Pyridoxal phosphate</keyword>
<comment type="catalytic activity">
    <reaction evidence="19">
        <text>L-kynurenine + 2-oxoglutarate = kynurenate + L-glutamate + H2O</text>
        <dbReference type="Rhea" id="RHEA:65560"/>
        <dbReference type="ChEBI" id="CHEBI:15377"/>
        <dbReference type="ChEBI" id="CHEBI:16810"/>
        <dbReference type="ChEBI" id="CHEBI:29985"/>
        <dbReference type="ChEBI" id="CHEBI:57959"/>
        <dbReference type="ChEBI" id="CHEBI:58454"/>
        <dbReference type="EC" id="2.6.1.7"/>
    </reaction>
    <physiologicalReaction direction="left-to-right" evidence="19">
        <dbReference type="Rhea" id="RHEA:65561"/>
    </physiologicalReaction>
</comment>
<dbReference type="GO" id="GO:0005739">
    <property type="term" value="C:mitochondrion"/>
    <property type="evidence" value="ECO:0007669"/>
    <property type="project" value="TreeGrafter"/>
</dbReference>
<evidence type="ECO:0000256" key="19">
    <source>
        <dbReference type="ARBA" id="ARBA00047478"/>
    </source>
</evidence>
<evidence type="ECO:0000313" key="25">
    <source>
        <dbReference type="EMBL" id="CAB3228111.1"/>
    </source>
</evidence>
<evidence type="ECO:0000256" key="15">
    <source>
        <dbReference type="ARBA" id="ARBA00030993"/>
    </source>
</evidence>
<dbReference type="InterPro" id="IPR015421">
    <property type="entry name" value="PyrdxlP-dep_Trfase_major"/>
</dbReference>
<name>A0A6F9D892_9ASCI</name>
<comment type="catalytic activity">
    <reaction evidence="20">
        <text>L-kynurenine + glyoxylate = kynurenate + glycine + H2O</text>
        <dbReference type="Rhea" id="RHEA:65896"/>
        <dbReference type="ChEBI" id="CHEBI:15377"/>
        <dbReference type="ChEBI" id="CHEBI:36655"/>
        <dbReference type="ChEBI" id="CHEBI:57305"/>
        <dbReference type="ChEBI" id="CHEBI:57959"/>
        <dbReference type="ChEBI" id="CHEBI:58454"/>
        <dbReference type="EC" id="2.6.1.63"/>
    </reaction>
    <physiologicalReaction direction="left-to-right" evidence="20">
        <dbReference type="Rhea" id="RHEA:65897"/>
    </physiologicalReaction>
</comment>
<evidence type="ECO:0000256" key="10">
    <source>
        <dbReference type="ARBA" id="ARBA00022898"/>
    </source>
</evidence>
<dbReference type="InterPro" id="IPR051326">
    <property type="entry name" value="Kynurenine-oxoglutarate_AT"/>
</dbReference>
<dbReference type="Pfam" id="PF00155">
    <property type="entry name" value="Aminotran_1_2"/>
    <property type="match status" value="1"/>
</dbReference>
<dbReference type="InterPro" id="IPR015422">
    <property type="entry name" value="PyrdxlP-dep_Trfase_small"/>
</dbReference>
<keyword evidence="12" id="KW-0456">Lyase</keyword>
<dbReference type="PANTHER" id="PTHR43807:SF20">
    <property type="entry name" value="FI04487P"/>
    <property type="match status" value="1"/>
</dbReference>
<dbReference type="FunFam" id="3.90.1150.10:FF:000275">
    <property type="entry name" value="kynurenine--oxoglutarate transaminase 1"/>
    <property type="match status" value="1"/>
</dbReference>
<dbReference type="Gene3D" id="3.90.1150.10">
    <property type="entry name" value="Aspartate Aminotransferase, domain 1"/>
    <property type="match status" value="1"/>
</dbReference>
<evidence type="ECO:0000256" key="11">
    <source>
        <dbReference type="ARBA" id="ARBA00022990"/>
    </source>
</evidence>
<dbReference type="Gene3D" id="3.40.640.10">
    <property type="entry name" value="Type I PLP-dependent aspartate aminotransferase-like (Major domain)"/>
    <property type="match status" value="1"/>
</dbReference>
<dbReference type="GO" id="GO:0047804">
    <property type="term" value="F:cysteine-S-conjugate beta-lyase activity"/>
    <property type="evidence" value="ECO:0007669"/>
    <property type="project" value="UniProtKB-EC"/>
</dbReference>
<organism evidence="25">
    <name type="scientific">Phallusia mammillata</name>
    <dbReference type="NCBI Taxonomy" id="59560"/>
    <lineage>
        <taxon>Eukaryota</taxon>
        <taxon>Metazoa</taxon>
        <taxon>Chordata</taxon>
        <taxon>Tunicata</taxon>
        <taxon>Ascidiacea</taxon>
        <taxon>Phlebobranchia</taxon>
        <taxon>Ascidiidae</taxon>
        <taxon>Phallusia</taxon>
    </lineage>
</organism>
<evidence type="ECO:0000256" key="23">
    <source>
        <dbReference type="ARBA" id="ARBA00054518"/>
    </source>
</evidence>
<evidence type="ECO:0000259" key="24">
    <source>
        <dbReference type="Pfam" id="PF00155"/>
    </source>
</evidence>
<dbReference type="GO" id="GO:0030170">
    <property type="term" value="F:pyridoxal phosphate binding"/>
    <property type="evidence" value="ECO:0007669"/>
    <property type="project" value="InterPro"/>
</dbReference>
<dbReference type="FunFam" id="3.90.1150.10:FF:000021">
    <property type="entry name" value="Kynurenine--oxoglutarate transaminase 3"/>
    <property type="match status" value="1"/>
</dbReference>
<accession>A0A6F9D892</accession>
<dbReference type="GO" id="GO:0097053">
    <property type="term" value="P:L-kynurenine catabolic process"/>
    <property type="evidence" value="ECO:0007669"/>
    <property type="project" value="UniProtKB-UniPathway"/>
</dbReference>
<evidence type="ECO:0000256" key="1">
    <source>
        <dbReference type="ARBA" id="ARBA00001933"/>
    </source>
</evidence>
<comment type="pathway">
    <text evidence="13">Amino-acid degradation; L-kynurenine degradation; kynurenate from L-kynurenine: step 1/2.</text>
</comment>
<dbReference type="SUPFAM" id="SSF53383">
    <property type="entry name" value="PLP-dependent transferases"/>
    <property type="match status" value="1"/>
</dbReference>
<comment type="catalytic activity">
    <reaction evidence="21">
        <text>3-hydroxy-L-kynurenine + glyoxylate = xanthurenate + glycine + H2O</text>
        <dbReference type="Rhea" id="RHEA:65900"/>
        <dbReference type="ChEBI" id="CHEBI:15377"/>
        <dbReference type="ChEBI" id="CHEBI:36655"/>
        <dbReference type="ChEBI" id="CHEBI:57305"/>
        <dbReference type="ChEBI" id="CHEBI:58125"/>
        <dbReference type="ChEBI" id="CHEBI:71201"/>
        <dbReference type="EC" id="2.6.1.63"/>
    </reaction>
    <physiologicalReaction direction="left-to-right" evidence="21">
        <dbReference type="Rhea" id="RHEA:65901"/>
    </physiologicalReaction>
</comment>
<evidence type="ECO:0000256" key="6">
    <source>
        <dbReference type="ARBA" id="ARBA00013010"/>
    </source>
</evidence>
<evidence type="ECO:0000256" key="21">
    <source>
        <dbReference type="ARBA" id="ARBA00047888"/>
    </source>
</evidence>
<evidence type="ECO:0000256" key="20">
    <source>
        <dbReference type="ARBA" id="ARBA00047677"/>
    </source>
</evidence>
<dbReference type="EC" id="4.4.1.13" evidence="4"/>
<gene>
    <name evidence="25" type="primary">Ccbl2</name>
</gene>
<evidence type="ECO:0000256" key="5">
    <source>
        <dbReference type="ARBA" id="ARBA00012751"/>
    </source>
</evidence>
<keyword evidence="9" id="KW-0808">Transferase</keyword>
<proteinExistence type="evidence at transcript level"/>
<dbReference type="EMBL" id="LR783619">
    <property type="protein sequence ID" value="CAB3228111.1"/>
    <property type="molecule type" value="mRNA"/>
</dbReference>
<dbReference type="AlphaFoldDB" id="A0A6F9D892"/>
<dbReference type="InterPro" id="IPR015424">
    <property type="entry name" value="PyrdxlP-dep_Trfase"/>
</dbReference>
<evidence type="ECO:0000256" key="22">
    <source>
        <dbReference type="ARBA" id="ARBA00049325"/>
    </source>
</evidence>
<sequence length="466" mass="52729">MLQRGAYGSVNFAANRSLFAVSAFAARANCFLSSRKKPLKIQQKTMSSRFIPSKRYDGVDRNVWIEFTTLAAECKAVNLGQGFPDFSPPEHIKQALADVAAVDSVATYQYTRGVGHPRLVKTMSKLFSPLFGIEIDALKDILITIGGYGALYASISAFIEHEDEVIIVEPFFDCYEPMVKIAGGIPKFIPLKPKSKESAGTSAGWTLDRDELEKMFNKNTKAIIINTPNNPLGKVYSREELELIAEMCIKYDCLCISDEVYEWLLFEDNKHVRIASLPGMWDRTLTIGSAGKTFSVTGWKLGWAIGPSQLIKHLQTVWQNSVYTCPTPLQEAVARGFETEMSRMGTDESYFKILPEQLQAKRDRMVQVLKDFGLKPIIPQGGYFLIADISSLNVDLSDSKDSGDAWDYRLVKWLTRNKKLATIPTTAFYCKEHRHLTEKYIRFCFCKEDETIEKMEKILKEWSKSM</sequence>
<evidence type="ECO:0000256" key="4">
    <source>
        <dbReference type="ARBA" id="ARBA00012224"/>
    </source>
</evidence>
<reference evidence="25" key="1">
    <citation type="submission" date="2020-04" db="EMBL/GenBank/DDBJ databases">
        <authorList>
            <person name="Neveu A P."/>
        </authorList>
    </citation>
    <scope>NUCLEOTIDE SEQUENCE</scope>
    <source>
        <tissue evidence="25">Whole embryo</tissue>
    </source>
</reference>
<evidence type="ECO:0000256" key="2">
    <source>
        <dbReference type="ARBA" id="ARBA00007441"/>
    </source>
</evidence>
<evidence type="ECO:0000256" key="16">
    <source>
        <dbReference type="ARBA" id="ARBA00031198"/>
    </source>
</evidence>
<dbReference type="PANTHER" id="PTHR43807">
    <property type="entry name" value="FI04487P"/>
    <property type="match status" value="1"/>
</dbReference>
<evidence type="ECO:0000256" key="18">
    <source>
        <dbReference type="ARBA" id="ARBA00031600"/>
    </source>
</evidence>
<evidence type="ECO:0000256" key="12">
    <source>
        <dbReference type="ARBA" id="ARBA00023239"/>
    </source>
</evidence>
<evidence type="ECO:0000256" key="3">
    <source>
        <dbReference type="ARBA" id="ARBA00011738"/>
    </source>
</evidence>
<evidence type="ECO:0000256" key="13">
    <source>
        <dbReference type="ARBA" id="ARBA00024016"/>
    </source>
</evidence>
<dbReference type="CDD" id="cd00609">
    <property type="entry name" value="AAT_like"/>
    <property type="match status" value="1"/>
</dbReference>
<evidence type="ECO:0000256" key="14">
    <source>
        <dbReference type="ARBA" id="ARBA00029778"/>
    </source>
</evidence>
<keyword evidence="11" id="KW-0007">Acetylation</keyword>
<keyword evidence="8" id="KW-0032">Aminotransferase</keyword>